<accession>A0ABR9PIR5</accession>
<proteinExistence type="predicted"/>
<evidence type="ECO:0000313" key="2">
    <source>
        <dbReference type="Proteomes" id="UP001516472"/>
    </source>
</evidence>
<evidence type="ECO:0000313" key="1">
    <source>
        <dbReference type="EMBL" id="MBE4747787.1"/>
    </source>
</evidence>
<comment type="caution">
    <text evidence="1">The sequence shown here is derived from an EMBL/GenBank/DDBJ whole genome shotgun (WGS) entry which is preliminary data.</text>
</comment>
<sequence>MGTRHLRTPSPAVRQHRANRQEYFRKLDELRGTAEPTPPPSARPAPEGHCYCGAPLLRGKYGLFCGWGLHDG</sequence>
<keyword evidence="2" id="KW-1185">Reference proteome</keyword>
<protein>
    <submittedName>
        <fullName evidence="1">Uncharacterized protein</fullName>
    </submittedName>
</protein>
<reference evidence="1 2" key="1">
    <citation type="submission" date="2020-02" db="EMBL/GenBank/DDBJ databases">
        <authorList>
            <person name="Babadi Z.K."/>
            <person name="Risdian C."/>
            <person name="Ebrahimipour G.H."/>
            <person name="Wink J."/>
        </authorList>
    </citation>
    <scope>NUCLEOTIDE SEQUENCE [LARGE SCALE GENOMIC DNA]</scope>
    <source>
        <strain evidence="1 2">ZKHCc1 1396</strain>
    </source>
</reference>
<organism evidence="1 2">
    <name type="scientific">Corallococcus soli</name>
    <dbReference type="NCBI Taxonomy" id="2710757"/>
    <lineage>
        <taxon>Bacteria</taxon>
        <taxon>Pseudomonadati</taxon>
        <taxon>Myxococcota</taxon>
        <taxon>Myxococcia</taxon>
        <taxon>Myxococcales</taxon>
        <taxon>Cystobacterineae</taxon>
        <taxon>Myxococcaceae</taxon>
        <taxon>Corallococcus</taxon>
    </lineage>
</organism>
<dbReference type="RefSeq" id="WP_193347143.1">
    <property type="nucleotide sequence ID" value="NZ_CBCSIP010000104.1"/>
</dbReference>
<gene>
    <name evidence="1" type="ORF">G4177_06290</name>
</gene>
<name>A0ABR9PIR5_9BACT</name>
<dbReference type="Proteomes" id="UP001516472">
    <property type="component" value="Unassembled WGS sequence"/>
</dbReference>
<dbReference type="EMBL" id="JAAIYO010000001">
    <property type="protein sequence ID" value="MBE4747787.1"/>
    <property type="molecule type" value="Genomic_DNA"/>
</dbReference>